<keyword evidence="6" id="KW-0282">Flagellum</keyword>
<sequence length="403" mass="42927">MRIATSNMFDTSISTLQRRQEMLQDSQQRLTSGKRVQLASDDPTAAARAERSLSAIGRIDANQRALEASRNSLVLGESALGDATEIMQQVRESMVAAGNASYSDNERRGLADKIAGLRDQLLAIANRPDGGGGFLFGGQGSANPPFLDQPGGVSYTGVPGQIATGNLDSFPLTVDGRAAWEQARSGNGSFVTESLPNLNTNAPAKSWIDAGRVTNPSLLTDNSYQIQISGTGAGASYTVINTTTGGIVATAAFASGKAIEFDGMAVTLSGAAEDGDQFSINPSTASLKVFDVLDRAVSELRTPLRNNVQIAQSNIGRIRDIEALIGNMQSTRSQLGERMNNLDGTESRMADQKLYNQSEQSAAEDVDMVQSISDFQNQQSGYDAALKTYALVQRMSLFQYINS</sequence>
<dbReference type="InterPro" id="IPR001492">
    <property type="entry name" value="Flagellin"/>
</dbReference>
<evidence type="ECO:0000313" key="6">
    <source>
        <dbReference type="EMBL" id="TDP05033.1"/>
    </source>
</evidence>
<evidence type="ECO:0000256" key="3">
    <source>
        <dbReference type="ARBA" id="ARBA00005709"/>
    </source>
</evidence>
<evidence type="ECO:0000256" key="4">
    <source>
        <dbReference type="ARBA" id="ARBA00023143"/>
    </source>
</evidence>
<comment type="similarity">
    <text evidence="3">Belongs to the bacterial flagellin family.</text>
</comment>
<name>A0A4R6MRS4_9BURK</name>
<keyword evidence="7" id="KW-1185">Reference proteome</keyword>
<dbReference type="GO" id="GO:0071973">
    <property type="term" value="P:bacterial-type flagellum-dependent cell motility"/>
    <property type="evidence" value="ECO:0007669"/>
    <property type="project" value="InterPro"/>
</dbReference>
<dbReference type="InterPro" id="IPR013384">
    <property type="entry name" value="Flagell_FlgL"/>
</dbReference>
<dbReference type="Proteomes" id="UP000295357">
    <property type="component" value="Unassembled WGS sequence"/>
</dbReference>
<organism evidence="6 7">
    <name type="scientific">Roseateles asaccharophilus</name>
    <dbReference type="NCBI Taxonomy" id="582607"/>
    <lineage>
        <taxon>Bacteria</taxon>
        <taxon>Pseudomonadati</taxon>
        <taxon>Pseudomonadota</taxon>
        <taxon>Betaproteobacteria</taxon>
        <taxon>Burkholderiales</taxon>
        <taxon>Sphaerotilaceae</taxon>
        <taxon>Roseateles</taxon>
    </lineage>
</organism>
<keyword evidence="6" id="KW-0969">Cilium</keyword>
<evidence type="ECO:0000259" key="5">
    <source>
        <dbReference type="Pfam" id="PF00669"/>
    </source>
</evidence>
<protein>
    <submittedName>
        <fullName evidence="6">Flagellar hook-associated protein 3 FlgL</fullName>
    </submittedName>
</protein>
<dbReference type="RefSeq" id="WP_133605374.1">
    <property type="nucleotide sequence ID" value="NZ_JAUFPJ010000014.1"/>
</dbReference>
<dbReference type="PANTHER" id="PTHR42792">
    <property type="entry name" value="FLAGELLIN"/>
    <property type="match status" value="1"/>
</dbReference>
<dbReference type="SUPFAM" id="SSF64518">
    <property type="entry name" value="Phase 1 flagellin"/>
    <property type="match status" value="1"/>
</dbReference>
<accession>A0A4R6MRS4</accession>
<keyword evidence="4" id="KW-0975">Bacterial flagellum</keyword>
<evidence type="ECO:0000256" key="1">
    <source>
        <dbReference type="ARBA" id="ARBA00004365"/>
    </source>
</evidence>
<comment type="caution">
    <text evidence="6">The sequence shown here is derived from an EMBL/GenBank/DDBJ whole genome shotgun (WGS) entry which is preliminary data.</text>
</comment>
<dbReference type="NCBIfam" id="TIGR02550">
    <property type="entry name" value="flagell_flgL"/>
    <property type="match status" value="1"/>
</dbReference>
<dbReference type="Pfam" id="PF00669">
    <property type="entry name" value="Flagellin_N"/>
    <property type="match status" value="1"/>
</dbReference>
<dbReference type="GO" id="GO:0005576">
    <property type="term" value="C:extracellular region"/>
    <property type="evidence" value="ECO:0007669"/>
    <property type="project" value="UniProtKB-SubCell"/>
</dbReference>
<comment type="subcellular location">
    <subcellularLocation>
        <location evidence="1">Bacterial flagellum</location>
    </subcellularLocation>
    <subcellularLocation>
        <location evidence="2">Secreted</location>
    </subcellularLocation>
</comment>
<dbReference type="EMBL" id="SNXE01000012">
    <property type="protein sequence ID" value="TDP05033.1"/>
    <property type="molecule type" value="Genomic_DNA"/>
</dbReference>
<gene>
    <name evidence="6" type="ORF">DFR39_11265</name>
</gene>
<dbReference type="InterPro" id="IPR001029">
    <property type="entry name" value="Flagellin_N"/>
</dbReference>
<dbReference type="GO" id="GO:0009424">
    <property type="term" value="C:bacterial-type flagellum hook"/>
    <property type="evidence" value="ECO:0007669"/>
    <property type="project" value="InterPro"/>
</dbReference>
<dbReference type="Gene3D" id="1.20.1330.10">
    <property type="entry name" value="f41 fragment of flagellin, N-terminal domain"/>
    <property type="match status" value="1"/>
</dbReference>
<feature type="domain" description="Flagellin N-terminal" evidence="5">
    <location>
        <begin position="9"/>
        <end position="139"/>
    </location>
</feature>
<reference evidence="6 7" key="1">
    <citation type="submission" date="2019-03" db="EMBL/GenBank/DDBJ databases">
        <title>Genomic Encyclopedia of Type Strains, Phase IV (KMG-IV): sequencing the most valuable type-strain genomes for metagenomic binning, comparative biology and taxonomic classification.</title>
        <authorList>
            <person name="Goeker M."/>
        </authorList>
    </citation>
    <scope>NUCLEOTIDE SEQUENCE [LARGE SCALE GENOMIC DNA]</scope>
    <source>
        <strain evidence="6 7">DSM 25082</strain>
    </source>
</reference>
<evidence type="ECO:0000313" key="7">
    <source>
        <dbReference type="Proteomes" id="UP000295357"/>
    </source>
</evidence>
<proteinExistence type="inferred from homology"/>
<dbReference type="AlphaFoldDB" id="A0A4R6MRS4"/>
<evidence type="ECO:0000256" key="2">
    <source>
        <dbReference type="ARBA" id="ARBA00004613"/>
    </source>
</evidence>
<dbReference type="OrthoDB" id="9768249at2"/>
<keyword evidence="6" id="KW-0966">Cell projection</keyword>
<dbReference type="GO" id="GO:0005198">
    <property type="term" value="F:structural molecule activity"/>
    <property type="evidence" value="ECO:0007669"/>
    <property type="project" value="InterPro"/>
</dbReference>
<dbReference type="PANTHER" id="PTHR42792:SF1">
    <property type="entry name" value="FLAGELLAR HOOK-ASSOCIATED PROTEIN 3"/>
    <property type="match status" value="1"/>
</dbReference>